<accession>A0A9W9H917</accession>
<evidence type="ECO:0000256" key="1">
    <source>
        <dbReference type="SAM" id="MobiDB-lite"/>
    </source>
</evidence>
<name>A0A9W9H917_9EURO</name>
<feature type="compositionally biased region" description="Polar residues" evidence="1">
    <location>
        <begin position="1"/>
        <end position="23"/>
    </location>
</feature>
<reference evidence="2" key="1">
    <citation type="submission" date="2022-12" db="EMBL/GenBank/DDBJ databases">
        <authorList>
            <person name="Petersen C."/>
        </authorList>
    </citation>
    <scope>NUCLEOTIDE SEQUENCE</scope>
    <source>
        <strain evidence="2">IBT 21472</strain>
    </source>
</reference>
<keyword evidence="3" id="KW-1185">Reference proteome</keyword>
<dbReference type="AlphaFoldDB" id="A0A9W9H917"/>
<feature type="region of interest" description="Disordered" evidence="1">
    <location>
        <begin position="1"/>
        <end position="28"/>
    </location>
</feature>
<organism evidence="2 3">
    <name type="scientific">Penicillium atrosanguineum</name>
    <dbReference type="NCBI Taxonomy" id="1132637"/>
    <lineage>
        <taxon>Eukaryota</taxon>
        <taxon>Fungi</taxon>
        <taxon>Dikarya</taxon>
        <taxon>Ascomycota</taxon>
        <taxon>Pezizomycotina</taxon>
        <taxon>Eurotiomycetes</taxon>
        <taxon>Eurotiomycetidae</taxon>
        <taxon>Eurotiales</taxon>
        <taxon>Aspergillaceae</taxon>
        <taxon>Penicillium</taxon>
    </lineage>
</organism>
<reference evidence="2" key="2">
    <citation type="journal article" date="2023" name="IMA Fungus">
        <title>Comparative genomic study of the Penicillium genus elucidates a diverse pangenome and 15 lateral gene transfer events.</title>
        <authorList>
            <person name="Petersen C."/>
            <person name="Sorensen T."/>
            <person name="Nielsen M.R."/>
            <person name="Sondergaard T.E."/>
            <person name="Sorensen J.L."/>
            <person name="Fitzpatrick D.A."/>
            <person name="Frisvad J.C."/>
            <person name="Nielsen K.L."/>
        </authorList>
    </citation>
    <scope>NUCLEOTIDE SEQUENCE</scope>
    <source>
        <strain evidence="2">IBT 21472</strain>
    </source>
</reference>
<protein>
    <submittedName>
        <fullName evidence="2">O-methyltransferase family 3</fullName>
    </submittedName>
</protein>
<comment type="caution">
    <text evidence="2">The sequence shown here is derived from an EMBL/GenBank/DDBJ whole genome shotgun (WGS) entry which is preliminary data.</text>
</comment>
<gene>
    <name evidence="2" type="ORF">N7476_006385</name>
</gene>
<evidence type="ECO:0000313" key="3">
    <source>
        <dbReference type="Proteomes" id="UP001147746"/>
    </source>
</evidence>
<proteinExistence type="predicted"/>
<evidence type="ECO:0000313" key="2">
    <source>
        <dbReference type="EMBL" id="KAJ5316078.1"/>
    </source>
</evidence>
<sequence length="71" mass="7803">MASRLISSITSTPGQILNNSTNSNDDHWSSQRPFIKKLISECRPSSMMELDTCIGYSVILFSESVVAHGGR</sequence>
<dbReference type="Proteomes" id="UP001147746">
    <property type="component" value="Unassembled WGS sequence"/>
</dbReference>
<dbReference type="EMBL" id="JAPZBO010000005">
    <property type="protein sequence ID" value="KAJ5316078.1"/>
    <property type="molecule type" value="Genomic_DNA"/>
</dbReference>